<reference evidence="3" key="1">
    <citation type="journal article" date="2015" name="Genome Announc.">
        <title>Draft genome sequence of the cellulolytic fungus Chaetomium globosum.</title>
        <authorList>
            <person name="Cuomo C.A."/>
            <person name="Untereiner W.A."/>
            <person name="Ma L.-J."/>
            <person name="Grabherr M."/>
            <person name="Birren B.W."/>
        </authorList>
    </citation>
    <scope>NUCLEOTIDE SEQUENCE [LARGE SCALE GENOMIC DNA]</scope>
    <source>
        <strain evidence="3">ATCC 6205 / CBS 148.51 / DSM 1962 / NBRC 6347 / NRRL 1970</strain>
    </source>
</reference>
<evidence type="ECO:0000256" key="1">
    <source>
        <dbReference type="SAM" id="MobiDB-lite"/>
    </source>
</evidence>
<organism evidence="2 3">
    <name type="scientific">Chaetomium globosum (strain ATCC 6205 / CBS 148.51 / DSM 1962 / NBRC 6347 / NRRL 1970)</name>
    <name type="common">Soil fungus</name>
    <dbReference type="NCBI Taxonomy" id="306901"/>
    <lineage>
        <taxon>Eukaryota</taxon>
        <taxon>Fungi</taxon>
        <taxon>Dikarya</taxon>
        <taxon>Ascomycota</taxon>
        <taxon>Pezizomycotina</taxon>
        <taxon>Sordariomycetes</taxon>
        <taxon>Sordariomycetidae</taxon>
        <taxon>Sordariales</taxon>
        <taxon>Chaetomiaceae</taxon>
        <taxon>Chaetomium</taxon>
    </lineage>
</organism>
<dbReference type="eggNOG" id="ENOG502S0B1">
    <property type="taxonomic scope" value="Eukaryota"/>
</dbReference>
<dbReference type="RefSeq" id="XP_001221374.1">
    <property type="nucleotide sequence ID" value="XM_001221373.1"/>
</dbReference>
<dbReference type="PANTHER" id="PTHR33099">
    <property type="entry name" value="FE2OG DIOXYGENASE DOMAIN-CONTAINING PROTEIN"/>
    <property type="match status" value="1"/>
</dbReference>
<dbReference type="VEuPathDB" id="FungiDB:CHGG_05279"/>
<dbReference type="Proteomes" id="UP000001056">
    <property type="component" value="Unassembled WGS sequence"/>
</dbReference>
<name>Q2H7T6_CHAGB</name>
<keyword evidence="3" id="KW-1185">Reference proteome</keyword>
<protein>
    <recommendedName>
        <fullName evidence="4">Fe2OG dioxygenase domain-containing protein</fullName>
    </recommendedName>
</protein>
<dbReference type="OrthoDB" id="27483at2759"/>
<sequence>MESAPSETANSKITSLLETVSHALADQADLSVFALGGKINLSTVTEALSNASETSSLVIRWDSGDTNHCRKVSLPVVESDADSQAAFAKLLEDSEPATYGVGSEAVLDETYRKAGKMNAARFSTNFNPYEHGVIDAIAQALTHSDHRGIKAELYNLNLAVRHGGREVMFDWASETASAVQWGAFFSDCEHEVLEVTGGHRLTLAYNLYWTPFGPASMADGLNILEPESLHFFGAIRELLQCPDFLPKGGLLGFTCTHSYPHTSDSSTTTLQHTLKGLDMLVYQALKRFTSSVKVTHALDDHLFQDEWEGYLDDKRDRTATGATQPSYASLATIGTSIRGPIALDGLGDGYPDPEELHYTDYSGGDYYGADYSCDHIDRTGDMAFTRDHVTWLNHHPQKTTPRELAVAFLVYGNEPGINVYYSTAVIVADFRKSSTPEVNEAIESNEPTEATEAAE</sequence>
<dbReference type="InParanoid" id="Q2H7T6"/>
<dbReference type="EMBL" id="CH408031">
    <property type="protein sequence ID" value="EAQ88660.1"/>
    <property type="molecule type" value="Genomic_DNA"/>
</dbReference>
<accession>Q2H7T6</accession>
<dbReference type="AlphaFoldDB" id="Q2H7T6"/>
<dbReference type="PANTHER" id="PTHR33099:SF7">
    <property type="entry name" value="MYND-TYPE DOMAIN-CONTAINING PROTEIN"/>
    <property type="match status" value="1"/>
</dbReference>
<proteinExistence type="predicted"/>
<dbReference type="GeneID" id="4391362"/>
<gene>
    <name evidence="2" type="ORF">CHGG_05279</name>
</gene>
<evidence type="ECO:0000313" key="2">
    <source>
        <dbReference type="EMBL" id="EAQ88660.1"/>
    </source>
</evidence>
<dbReference type="OMA" id="CTHAYPH"/>
<evidence type="ECO:0000313" key="3">
    <source>
        <dbReference type="Proteomes" id="UP000001056"/>
    </source>
</evidence>
<feature type="region of interest" description="Disordered" evidence="1">
    <location>
        <begin position="435"/>
        <end position="455"/>
    </location>
</feature>
<dbReference type="HOGENOM" id="CLU_019613_1_1_1"/>
<evidence type="ECO:0008006" key="4">
    <source>
        <dbReference type="Google" id="ProtNLM"/>
    </source>
</evidence>